<evidence type="ECO:0000256" key="4">
    <source>
        <dbReference type="ARBA" id="ARBA00022692"/>
    </source>
</evidence>
<evidence type="ECO:0000313" key="10">
    <source>
        <dbReference type="EMBL" id="CAL4108426.1"/>
    </source>
</evidence>
<evidence type="ECO:0000313" key="11">
    <source>
        <dbReference type="Proteomes" id="UP001497623"/>
    </source>
</evidence>
<dbReference type="InterPro" id="IPR051227">
    <property type="entry name" value="CS_glycosyltransferase"/>
</dbReference>
<dbReference type="InterPro" id="IPR008428">
    <property type="entry name" value="Chond_GalNAc"/>
</dbReference>
<dbReference type="InterPro" id="IPR029044">
    <property type="entry name" value="Nucleotide-diphossugar_trans"/>
</dbReference>
<keyword evidence="3 9" id="KW-0808">Transferase</keyword>
<sequence>MATLYWKNELANFNIDGDIIFMVKNGIFFYVNRVTEIARRASIYTAYGHAEAKQSGQNNMPKINGLLSSRRRYLPAGIEVDLSYWNTHNQDTVQFATFQQLGPLKIDTVSSTPDTEVVNIIVPLKGRLSKYSLFLDHLVENILPKVPQLSLTVVCHHDDLLNVTQELTRMKLSQVPDFKWNLISVRETEFSRGLLRHMGVESVRKKMMGGTLLFFCDVDVHIMPDFFPRCKSNSIQGKQCYYELEWTFTFTLYLH</sequence>
<comment type="subcellular location">
    <subcellularLocation>
        <location evidence="1 9">Golgi apparatus</location>
        <location evidence="1 9">Golgi stack membrane</location>
        <topology evidence="1 9">Single-pass type II membrane protein</topology>
    </subcellularLocation>
</comment>
<comment type="caution">
    <text evidence="10">The sequence shown here is derived from an EMBL/GenBank/DDBJ whole genome shotgun (WGS) entry which is preliminary data.</text>
</comment>
<keyword evidence="11" id="KW-1185">Reference proteome</keyword>
<dbReference type="Gene3D" id="3.90.550.10">
    <property type="entry name" value="Spore Coat Polysaccharide Biosynthesis Protein SpsA, Chain A"/>
    <property type="match status" value="1"/>
</dbReference>
<evidence type="ECO:0000256" key="3">
    <source>
        <dbReference type="ARBA" id="ARBA00022679"/>
    </source>
</evidence>
<dbReference type="AlphaFoldDB" id="A0AAV2R1R9"/>
<proteinExistence type="inferred from homology"/>
<evidence type="ECO:0000256" key="2">
    <source>
        <dbReference type="ARBA" id="ARBA00009239"/>
    </source>
</evidence>
<protein>
    <recommendedName>
        <fullName evidence="9">Hexosyltransferase</fullName>
        <ecNumber evidence="9">2.4.1.-</ecNumber>
    </recommendedName>
</protein>
<keyword evidence="5 9" id="KW-0735">Signal-anchor</keyword>
<evidence type="ECO:0000256" key="1">
    <source>
        <dbReference type="ARBA" id="ARBA00004447"/>
    </source>
</evidence>
<dbReference type="GO" id="GO:0047238">
    <property type="term" value="F:glucuronosyl-N-acetylgalactosaminyl-proteoglycan 4-beta-N-acetylgalactosaminyltransferase activity"/>
    <property type="evidence" value="ECO:0007669"/>
    <property type="project" value="TreeGrafter"/>
</dbReference>
<dbReference type="Proteomes" id="UP001497623">
    <property type="component" value="Unassembled WGS sequence"/>
</dbReference>
<evidence type="ECO:0000256" key="6">
    <source>
        <dbReference type="ARBA" id="ARBA00022989"/>
    </source>
</evidence>
<evidence type="ECO:0000256" key="7">
    <source>
        <dbReference type="ARBA" id="ARBA00023034"/>
    </source>
</evidence>
<keyword evidence="7 9" id="KW-0333">Golgi apparatus</keyword>
<evidence type="ECO:0000256" key="5">
    <source>
        <dbReference type="ARBA" id="ARBA00022968"/>
    </source>
</evidence>
<organism evidence="10 11">
    <name type="scientific">Meganyctiphanes norvegica</name>
    <name type="common">Northern krill</name>
    <name type="synonym">Thysanopoda norvegica</name>
    <dbReference type="NCBI Taxonomy" id="48144"/>
    <lineage>
        <taxon>Eukaryota</taxon>
        <taxon>Metazoa</taxon>
        <taxon>Ecdysozoa</taxon>
        <taxon>Arthropoda</taxon>
        <taxon>Crustacea</taxon>
        <taxon>Multicrustacea</taxon>
        <taxon>Malacostraca</taxon>
        <taxon>Eumalacostraca</taxon>
        <taxon>Eucarida</taxon>
        <taxon>Euphausiacea</taxon>
        <taxon>Euphausiidae</taxon>
        <taxon>Meganyctiphanes</taxon>
    </lineage>
</organism>
<evidence type="ECO:0000256" key="8">
    <source>
        <dbReference type="ARBA" id="ARBA00023136"/>
    </source>
</evidence>
<gene>
    <name evidence="10" type="ORF">MNOR_LOCUS18886</name>
</gene>
<dbReference type="Pfam" id="PF05679">
    <property type="entry name" value="CHGN"/>
    <property type="match status" value="1"/>
</dbReference>
<accession>A0AAV2R1R9</accession>
<keyword evidence="8" id="KW-0472">Membrane</keyword>
<dbReference type="PANTHER" id="PTHR12369">
    <property type="entry name" value="CHONDROITIN SYNTHASE"/>
    <property type="match status" value="1"/>
</dbReference>
<dbReference type="PANTHER" id="PTHR12369:SF45">
    <property type="entry name" value="HEXOSYLTRANSFERASE"/>
    <property type="match status" value="1"/>
</dbReference>
<keyword evidence="6" id="KW-1133">Transmembrane helix</keyword>
<dbReference type="SUPFAM" id="SSF53448">
    <property type="entry name" value="Nucleotide-diphospho-sugar transferases"/>
    <property type="match status" value="1"/>
</dbReference>
<keyword evidence="4" id="KW-0812">Transmembrane</keyword>
<dbReference type="EMBL" id="CAXKWB010013758">
    <property type="protein sequence ID" value="CAL4108426.1"/>
    <property type="molecule type" value="Genomic_DNA"/>
</dbReference>
<comment type="similarity">
    <text evidence="2 9">Belongs to the chondroitin N-acetylgalactosaminyltransferase family.</text>
</comment>
<name>A0AAV2R1R9_MEGNR</name>
<dbReference type="EC" id="2.4.1.-" evidence="9"/>
<reference evidence="10 11" key="1">
    <citation type="submission" date="2024-05" db="EMBL/GenBank/DDBJ databases">
        <authorList>
            <person name="Wallberg A."/>
        </authorList>
    </citation>
    <scope>NUCLEOTIDE SEQUENCE [LARGE SCALE GENOMIC DNA]</scope>
</reference>
<dbReference type="GO" id="GO:0032580">
    <property type="term" value="C:Golgi cisterna membrane"/>
    <property type="evidence" value="ECO:0007669"/>
    <property type="project" value="UniProtKB-SubCell"/>
</dbReference>
<evidence type="ECO:0000256" key="9">
    <source>
        <dbReference type="RuleBase" id="RU364016"/>
    </source>
</evidence>